<dbReference type="AlphaFoldDB" id="A0AAD4WR51"/>
<dbReference type="Proteomes" id="UP001054821">
    <property type="component" value="Chromosome 1"/>
</dbReference>
<organism evidence="1 2">
    <name type="scientific">Prunus dulcis</name>
    <name type="common">Almond</name>
    <name type="synonym">Amygdalus dulcis</name>
    <dbReference type="NCBI Taxonomy" id="3755"/>
    <lineage>
        <taxon>Eukaryota</taxon>
        <taxon>Viridiplantae</taxon>
        <taxon>Streptophyta</taxon>
        <taxon>Embryophyta</taxon>
        <taxon>Tracheophyta</taxon>
        <taxon>Spermatophyta</taxon>
        <taxon>Magnoliopsida</taxon>
        <taxon>eudicotyledons</taxon>
        <taxon>Gunneridae</taxon>
        <taxon>Pentapetalae</taxon>
        <taxon>rosids</taxon>
        <taxon>fabids</taxon>
        <taxon>Rosales</taxon>
        <taxon>Rosaceae</taxon>
        <taxon>Amygdaloideae</taxon>
        <taxon>Amygdaleae</taxon>
        <taxon>Prunus</taxon>
    </lineage>
</organism>
<name>A0AAD4WR51_PRUDU</name>
<gene>
    <name evidence="1" type="ORF">L3X38_000962</name>
</gene>
<accession>A0AAD4WR51</accession>
<dbReference type="EMBL" id="JAJFAZ020000001">
    <property type="protein sequence ID" value="KAI5348075.1"/>
    <property type="molecule type" value="Genomic_DNA"/>
</dbReference>
<sequence>MNGEGIRIITHDMNTPSAPLSPPLPHFLLQHPTNSLSLGFYFHHIACCTIASTALFLRKPAFLNAVNNDTWI</sequence>
<reference evidence="1 2" key="1">
    <citation type="journal article" date="2022" name="G3 (Bethesda)">
        <title>Whole-genome sequence and methylome profiling of the almond [Prunus dulcis (Mill.) D.A. Webb] cultivar 'Nonpareil'.</title>
        <authorList>
            <person name="D'Amico-Willman K.M."/>
            <person name="Ouma W.Z."/>
            <person name="Meulia T."/>
            <person name="Sideli G.M."/>
            <person name="Gradziel T.M."/>
            <person name="Fresnedo-Ramirez J."/>
        </authorList>
    </citation>
    <scope>NUCLEOTIDE SEQUENCE [LARGE SCALE GENOMIC DNA]</scope>
    <source>
        <strain evidence="1">Clone GOH B32 T37-40</strain>
    </source>
</reference>
<proteinExistence type="predicted"/>
<keyword evidence="2" id="KW-1185">Reference proteome</keyword>
<comment type="caution">
    <text evidence="1">The sequence shown here is derived from an EMBL/GenBank/DDBJ whole genome shotgun (WGS) entry which is preliminary data.</text>
</comment>
<evidence type="ECO:0000313" key="1">
    <source>
        <dbReference type="EMBL" id="KAI5348075.1"/>
    </source>
</evidence>
<evidence type="ECO:0000313" key="2">
    <source>
        <dbReference type="Proteomes" id="UP001054821"/>
    </source>
</evidence>
<protein>
    <submittedName>
        <fullName evidence="1">Uncharacterized protein</fullName>
    </submittedName>
</protein>